<feature type="compositionally biased region" description="Basic residues" evidence="1">
    <location>
        <begin position="99"/>
        <end position="108"/>
    </location>
</feature>
<feature type="compositionally biased region" description="Acidic residues" evidence="1">
    <location>
        <begin position="173"/>
        <end position="189"/>
    </location>
</feature>
<dbReference type="EMBL" id="MU006229">
    <property type="protein sequence ID" value="KAF2824711.1"/>
    <property type="molecule type" value="Genomic_DNA"/>
</dbReference>
<dbReference type="OrthoDB" id="3801471at2759"/>
<feature type="compositionally biased region" description="Pro residues" evidence="1">
    <location>
        <begin position="8"/>
        <end position="18"/>
    </location>
</feature>
<feature type="region of interest" description="Disordered" evidence="1">
    <location>
        <begin position="77"/>
        <end position="257"/>
    </location>
</feature>
<keyword evidence="3" id="KW-1185">Reference proteome</keyword>
<evidence type="ECO:0000256" key="1">
    <source>
        <dbReference type="SAM" id="MobiDB-lite"/>
    </source>
</evidence>
<dbReference type="AlphaFoldDB" id="A0A6A6ZUF9"/>
<organism evidence="2 3">
    <name type="scientific">Ophiobolus disseminans</name>
    <dbReference type="NCBI Taxonomy" id="1469910"/>
    <lineage>
        <taxon>Eukaryota</taxon>
        <taxon>Fungi</taxon>
        <taxon>Dikarya</taxon>
        <taxon>Ascomycota</taxon>
        <taxon>Pezizomycotina</taxon>
        <taxon>Dothideomycetes</taxon>
        <taxon>Pleosporomycetidae</taxon>
        <taxon>Pleosporales</taxon>
        <taxon>Pleosporineae</taxon>
        <taxon>Phaeosphaeriaceae</taxon>
        <taxon>Ophiobolus</taxon>
    </lineage>
</organism>
<dbReference type="Proteomes" id="UP000799424">
    <property type="component" value="Unassembled WGS sequence"/>
</dbReference>
<accession>A0A6A6ZUF9</accession>
<evidence type="ECO:0000313" key="3">
    <source>
        <dbReference type="Proteomes" id="UP000799424"/>
    </source>
</evidence>
<gene>
    <name evidence="2" type="ORF">CC86DRAFT_456739</name>
</gene>
<proteinExistence type="predicted"/>
<sequence>MSTHFRPRPQPPPTPTSPVRPSTAHSTIRAVTPSPPGSGHETFKSGLPLPRPKSEHALGSPEMAMYARYVLQAENGGFENLPGLRRGGATSGRSSPVKSRSRSPRKRPFSTPPGLSAYVGAPVKEQVQKEGEIVDEQQQPTEQEQVVEEERHQEQIAEQVQVLSTEPGPILVEDSEPGPLLEEDSDSDADPPAPDTPTPMTRAQKRQAYTPLRLPTATNELSFLPPGPPTFTPTAAPNLSPTTPSQSPFPRKPLPSANRISISATSHTTFLSTASKNSIFSTPGRDELERKKALIEVDEGPFARVQSMMDLDEERRRVSTGRMVEDVKDKKERGKLGGCGCVVM</sequence>
<evidence type="ECO:0000313" key="2">
    <source>
        <dbReference type="EMBL" id="KAF2824711.1"/>
    </source>
</evidence>
<feature type="compositionally biased region" description="Polar residues" evidence="1">
    <location>
        <begin position="239"/>
        <end position="248"/>
    </location>
</feature>
<feature type="region of interest" description="Disordered" evidence="1">
    <location>
        <begin position="1"/>
        <end position="59"/>
    </location>
</feature>
<protein>
    <submittedName>
        <fullName evidence="2">Uncharacterized protein</fullName>
    </submittedName>
</protein>
<name>A0A6A6ZUF9_9PLEO</name>
<reference evidence="2" key="1">
    <citation type="journal article" date="2020" name="Stud. Mycol.">
        <title>101 Dothideomycetes genomes: a test case for predicting lifestyles and emergence of pathogens.</title>
        <authorList>
            <person name="Haridas S."/>
            <person name="Albert R."/>
            <person name="Binder M."/>
            <person name="Bloem J."/>
            <person name="Labutti K."/>
            <person name="Salamov A."/>
            <person name="Andreopoulos B."/>
            <person name="Baker S."/>
            <person name="Barry K."/>
            <person name="Bills G."/>
            <person name="Bluhm B."/>
            <person name="Cannon C."/>
            <person name="Castanera R."/>
            <person name="Culley D."/>
            <person name="Daum C."/>
            <person name="Ezra D."/>
            <person name="Gonzalez J."/>
            <person name="Henrissat B."/>
            <person name="Kuo A."/>
            <person name="Liang C."/>
            <person name="Lipzen A."/>
            <person name="Lutzoni F."/>
            <person name="Magnuson J."/>
            <person name="Mondo S."/>
            <person name="Nolan M."/>
            <person name="Ohm R."/>
            <person name="Pangilinan J."/>
            <person name="Park H.-J."/>
            <person name="Ramirez L."/>
            <person name="Alfaro M."/>
            <person name="Sun H."/>
            <person name="Tritt A."/>
            <person name="Yoshinaga Y."/>
            <person name="Zwiers L.-H."/>
            <person name="Turgeon B."/>
            <person name="Goodwin S."/>
            <person name="Spatafora J."/>
            <person name="Crous P."/>
            <person name="Grigoriev I."/>
        </authorList>
    </citation>
    <scope>NUCLEOTIDE SEQUENCE</scope>
    <source>
        <strain evidence="2">CBS 113818</strain>
    </source>
</reference>